<protein>
    <submittedName>
        <fullName evidence="2">Uncharacterized protein</fullName>
    </submittedName>
</protein>
<sequence>MVNSREARSRSCAAQAVSGATASPSTVRTTAGHPGDRDEPLATKVPSTAPS</sequence>
<gene>
    <name evidence="2" type="ORF">ITP53_55650</name>
</gene>
<dbReference type="EMBL" id="JADOGI010000570">
    <property type="protein sequence ID" value="MBF8194738.1"/>
    <property type="molecule type" value="Genomic_DNA"/>
</dbReference>
<proteinExistence type="predicted"/>
<feature type="compositionally biased region" description="Polar residues" evidence="1">
    <location>
        <begin position="18"/>
        <end position="29"/>
    </location>
</feature>
<evidence type="ECO:0000256" key="1">
    <source>
        <dbReference type="SAM" id="MobiDB-lite"/>
    </source>
</evidence>
<reference evidence="2" key="1">
    <citation type="submission" date="2020-11" db="EMBL/GenBank/DDBJ databases">
        <title>Whole-genome analyses of Nonomuraea sp. K274.</title>
        <authorList>
            <person name="Veyisoglu A."/>
        </authorList>
    </citation>
    <scope>NUCLEOTIDE SEQUENCE</scope>
    <source>
        <strain evidence="2">K274</strain>
    </source>
</reference>
<comment type="caution">
    <text evidence="2">The sequence shown here is derived from an EMBL/GenBank/DDBJ whole genome shotgun (WGS) entry which is preliminary data.</text>
</comment>
<evidence type="ECO:0000313" key="2">
    <source>
        <dbReference type="EMBL" id="MBF8194738.1"/>
    </source>
</evidence>
<organism evidence="2 3">
    <name type="scientific">Nonomuraea cypriaca</name>
    <dbReference type="NCBI Taxonomy" id="1187855"/>
    <lineage>
        <taxon>Bacteria</taxon>
        <taxon>Bacillati</taxon>
        <taxon>Actinomycetota</taxon>
        <taxon>Actinomycetes</taxon>
        <taxon>Streptosporangiales</taxon>
        <taxon>Streptosporangiaceae</taxon>
        <taxon>Nonomuraea</taxon>
    </lineage>
</organism>
<keyword evidence="3" id="KW-1185">Reference proteome</keyword>
<accession>A0A931F7T0</accession>
<feature type="region of interest" description="Disordered" evidence="1">
    <location>
        <begin position="1"/>
        <end position="51"/>
    </location>
</feature>
<dbReference type="Proteomes" id="UP000605361">
    <property type="component" value="Unassembled WGS sequence"/>
</dbReference>
<dbReference type="AlphaFoldDB" id="A0A931F7T0"/>
<name>A0A931F7T0_9ACTN</name>
<dbReference type="RefSeq" id="WP_195903533.1">
    <property type="nucleotide sequence ID" value="NZ_JADOGI010000570.1"/>
</dbReference>
<evidence type="ECO:0000313" key="3">
    <source>
        <dbReference type="Proteomes" id="UP000605361"/>
    </source>
</evidence>